<sequence>MKEFRTAFARIRLLLLLCGLLLVVAFSGILGAQLGWADAWLSYEKAVEPEPWRPRDIATDLSDQQANAGLIRLGHDLITRTPELIGPLAEDVSKRFAGNNLTCQNCHLKAGTQAGAGSFVGVYNRFPQFRARENKEGSLFERIDGCMERSMNGIKLPADSEEMKAMVAYMQWLSEEVPVEEEEKYKGFTTLELPEIKADLTIGEAVFKRYCVACHGENGQGIRAGENTMYQYPPLWGSDSYNHGAGMHRVITAAEFIKANMPYLLATYDKPVLTDEEAYHVAAYINSFERPQKHNAQADFPDVKLKPVSTPYGPWADTFPAEQHKYGPFQPIMRFYEQRYNIKKNK</sequence>
<dbReference type="InterPro" id="IPR051459">
    <property type="entry name" value="Cytochrome_c-type_DH"/>
</dbReference>
<protein>
    <recommendedName>
        <fullName evidence="5">Cytochrome c domain-containing protein</fullName>
    </recommendedName>
</protein>
<evidence type="ECO:0000259" key="5">
    <source>
        <dbReference type="PROSITE" id="PS51007"/>
    </source>
</evidence>
<reference evidence="7" key="1">
    <citation type="journal article" date="2019" name="Int. J. Syst. Evol. Microbiol.">
        <title>The Global Catalogue of Microorganisms (GCM) 10K type strain sequencing project: providing services to taxonomists for standard genome sequencing and annotation.</title>
        <authorList>
            <consortium name="The Broad Institute Genomics Platform"/>
            <consortium name="The Broad Institute Genome Sequencing Center for Infectious Disease"/>
            <person name="Wu L."/>
            <person name="Ma J."/>
        </authorList>
    </citation>
    <scope>NUCLEOTIDE SEQUENCE [LARGE SCALE GENOMIC DNA]</scope>
    <source>
        <strain evidence="7">CGMCC 1.15111</strain>
    </source>
</reference>
<gene>
    <name evidence="6" type="ORF">GCM10011340_15090</name>
</gene>
<evidence type="ECO:0000313" key="7">
    <source>
        <dbReference type="Proteomes" id="UP000658258"/>
    </source>
</evidence>
<keyword evidence="7" id="KW-1185">Reference proteome</keyword>
<dbReference type="InterPro" id="IPR009056">
    <property type="entry name" value="Cyt_c-like_dom"/>
</dbReference>
<dbReference type="PROSITE" id="PS51007">
    <property type="entry name" value="CYTC"/>
    <property type="match status" value="1"/>
</dbReference>
<name>A0ABQ3I7D5_9BACT</name>
<dbReference type="RefSeq" id="WP_189629623.1">
    <property type="nucleotide sequence ID" value="NZ_BNAG01000002.1"/>
</dbReference>
<dbReference type="InterPro" id="IPR036909">
    <property type="entry name" value="Cyt_c-like_dom_sf"/>
</dbReference>
<dbReference type="EMBL" id="BNAG01000002">
    <property type="protein sequence ID" value="GHE61128.1"/>
    <property type="molecule type" value="Genomic_DNA"/>
</dbReference>
<dbReference type="Pfam" id="PF21342">
    <property type="entry name" value="SoxA-TsdA_cyt-c"/>
    <property type="match status" value="1"/>
</dbReference>
<evidence type="ECO:0000313" key="6">
    <source>
        <dbReference type="EMBL" id="GHE61128.1"/>
    </source>
</evidence>
<evidence type="ECO:0000256" key="4">
    <source>
        <dbReference type="PROSITE-ProRule" id="PRU00433"/>
    </source>
</evidence>
<organism evidence="6 7">
    <name type="scientific">Roseivirga thermotolerans</name>
    <dbReference type="NCBI Taxonomy" id="1758176"/>
    <lineage>
        <taxon>Bacteria</taxon>
        <taxon>Pseudomonadati</taxon>
        <taxon>Bacteroidota</taxon>
        <taxon>Cytophagia</taxon>
        <taxon>Cytophagales</taxon>
        <taxon>Roseivirgaceae</taxon>
        <taxon>Roseivirga</taxon>
    </lineage>
</organism>
<dbReference type="SUPFAM" id="SSF46626">
    <property type="entry name" value="Cytochrome c"/>
    <property type="match status" value="2"/>
</dbReference>
<evidence type="ECO:0000256" key="2">
    <source>
        <dbReference type="ARBA" id="ARBA00022723"/>
    </source>
</evidence>
<proteinExistence type="predicted"/>
<keyword evidence="2 4" id="KW-0479">Metal-binding</keyword>
<keyword evidence="3 4" id="KW-0408">Iron</keyword>
<feature type="domain" description="Cytochrome c" evidence="5">
    <location>
        <begin position="198"/>
        <end position="289"/>
    </location>
</feature>
<dbReference type="Proteomes" id="UP000658258">
    <property type="component" value="Unassembled WGS sequence"/>
</dbReference>
<dbReference type="PANTHER" id="PTHR35008">
    <property type="entry name" value="BLL4482 PROTEIN-RELATED"/>
    <property type="match status" value="1"/>
</dbReference>
<dbReference type="PANTHER" id="PTHR35008:SF9">
    <property type="entry name" value="CYTOCHROME C DOMAIN-CONTAINING PROTEIN"/>
    <property type="match status" value="1"/>
</dbReference>
<evidence type="ECO:0000256" key="1">
    <source>
        <dbReference type="ARBA" id="ARBA00022617"/>
    </source>
</evidence>
<accession>A0ABQ3I7D5</accession>
<dbReference type="Gene3D" id="1.10.760.10">
    <property type="entry name" value="Cytochrome c-like domain"/>
    <property type="match status" value="2"/>
</dbReference>
<dbReference type="Pfam" id="PF13442">
    <property type="entry name" value="Cytochrome_CBB3"/>
    <property type="match status" value="1"/>
</dbReference>
<comment type="caution">
    <text evidence="6">The sequence shown here is derived from an EMBL/GenBank/DDBJ whole genome shotgun (WGS) entry which is preliminary data.</text>
</comment>
<keyword evidence="1 4" id="KW-0349">Heme</keyword>
<evidence type="ECO:0000256" key="3">
    <source>
        <dbReference type="ARBA" id="ARBA00023004"/>
    </source>
</evidence>